<gene>
    <name evidence="1" type="ORF">SAMN02745163_02952</name>
</gene>
<evidence type="ECO:0000313" key="2">
    <source>
        <dbReference type="Proteomes" id="UP000184310"/>
    </source>
</evidence>
<dbReference type="Proteomes" id="UP000184310">
    <property type="component" value="Unassembled WGS sequence"/>
</dbReference>
<name>A0A1M6NM92_9CLOT</name>
<dbReference type="AlphaFoldDB" id="A0A1M6NM92"/>
<evidence type="ECO:0000313" key="1">
    <source>
        <dbReference type="EMBL" id="SHJ96867.1"/>
    </source>
</evidence>
<keyword evidence="2" id="KW-1185">Reference proteome</keyword>
<proteinExistence type="predicted"/>
<sequence>MKFKYKSFSCDADIFYREQDILVRFYDSTNEQNEDEITNLVIVDPGYGYLLLKSKGDAALLSGFLDEAVFSSDELVDAAINFLESLSSVSVDVYTPYHVDRVKLTSYVEYNGEY</sequence>
<reference evidence="1 2" key="1">
    <citation type="submission" date="2016-11" db="EMBL/GenBank/DDBJ databases">
        <authorList>
            <person name="Jaros S."/>
            <person name="Januszkiewicz K."/>
            <person name="Wedrychowicz H."/>
        </authorList>
    </citation>
    <scope>NUCLEOTIDE SEQUENCE [LARGE SCALE GENOMIC DNA]</scope>
    <source>
        <strain evidence="1 2">DSM 21758</strain>
    </source>
</reference>
<accession>A0A1M6NM92</accession>
<organism evidence="1 2">
    <name type="scientific">Clostridium cavendishii DSM 21758</name>
    <dbReference type="NCBI Taxonomy" id="1121302"/>
    <lineage>
        <taxon>Bacteria</taxon>
        <taxon>Bacillati</taxon>
        <taxon>Bacillota</taxon>
        <taxon>Clostridia</taxon>
        <taxon>Eubacteriales</taxon>
        <taxon>Clostridiaceae</taxon>
        <taxon>Clostridium</taxon>
    </lineage>
</organism>
<dbReference type="EMBL" id="FQZB01000012">
    <property type="protein sequence ID" value="SHJ96867.1"/>
    <property type="molecule type" value="Genomic_DNA"/>
</dbReference>
<protein>
    <submittedName>
        <fullName evidence="1">Uncharacterized protein</fullName>
    </submittedName>
</protein>